<evidence type="ECO:0000313" key="1">
    <source>
        <dbReference type="EMBL" id="KAJ2966666.1"/>
    </source>
</evidence>
<dbReference type="EMBL" id="JAPDGR010005006">
    <property type="protein sequence ID" value="KAJ2966666.1"/>
    <property type="molecule type" value="Genomic_DNA"/>
</dbReference>
<proteinExistence type="predicted"/>
<organism evidence="1 2">
    <name type="scientific">Xylaria curta</name>
    <dbReference type="NCBI Taxonomy" id="42375"/>
    <lineage>
        <taxon>Eukaryota</taxon>
        <taxon>Fungi</taxon>
        <taxon>Dikarya</taxon>
        <taxon>Ascomycota</taxon>
        <taxon>Pezizomycotina</taxon>
        <taxon>Sordariomycetes</taxon>
        <taxon>Xylariomycetidae</taxon>
        <taxon>Xylariales</taxon>
        <taxon>Xylariaceae</taxon>
        <taxon>Xylaria</taxon>
    </lineage>
</organism>
<keyword evidence="2" id="KW-1185">Reference proteome</keyword>
<name>A0ACC1MK02_9PEZI</name>
<accession>A0ACC1MK02</accession>
<reference evidence="1" key="1">
    <citation type="submission" date="2022-10" db="EMBL/GenBank/DDBJ databases">
        <title>Genome Sequence of Xylaria curta.</title>
        <authorList>
            <person name="Buettner E."/>
        </authorList>
    </citation>
    <scope>NUCLEOTIDE SEQUENCE</scope>
    <source>
        <strain evidence="1">Babe10</strain>
    </source>
</reference>
<comment type="caution">
    <text evidence="1">The sequence shown here is derived from an EMBL/GenBank/DDBJ whole genome shotgun (WGS) entry which is preliminary data.</text>
</comment>
<sequence>MQKIYDSWVEPLPKKLAQVAKDKGGDLLDVDADIDRIVLELDYSYLFEASTAKVDKTMRDTYNGFKTIIEGYQDSGLLAKDVQLPLFQNDCYYPQDYFGRLKPEKLALARRVQAEVDPNGFWKTRTGGFKIPSAY</sequence>
<gene>
    <name evidence="1" type="ORF">NUW58_g10612</name>
</gene>
<protein>
    <submittedName>
        <fullName evidence="1">Uncharacterized protein</fullName>
    </submittedName>
</protein>
<evidence type="ECO:0000313" key="2">
    <source>
        <dbReference type="Proteomes" id="UP001143856"/>
    </source>
</evidence>
<dbReference type="Proteomes" id="UP001143856">
    <property type="component" value="Unassembled WGS sequence"/>
</dbReference>